<evidence type="ECO:0000313" key="11">
    <source>
        <dbReference type="EnsemblMetazoa" id="tetur12g01080.1"/>
    </source>
</evidence>
<dbReference type="PROSITE" id="PS50089">
    <property type="entry name" value="ZF_RING_2"/>
    <property type="match status" value="1"/>
</dbReference>
<dbReference type="PROSITE" id="PS50236">
    <property type="entry name" value="CHCR"/>
    <property type="match status" value="1"/>
</dbReference>
<feature type="repeat" description="CHCR" evidence="8">
    <location>
        <begin position="26"/>
        <end position="189"/>
    </location>
</feature>
<evidence type="ECO:0000313" key="12">
    <source>
        <dbReference type="Proteomes" id="UP000015104"/>
    </source>
</evidence>
<feature type="domain" description="RING-type" evidence="10">
    <location>
        <begin position="276"/>
        <end position="313"/>
    </location>
</feature>
<name>T1KIE5_TETUR</name>
<dbReference type="AlphaFoldDB" id="T1KIE5"/>
<organism evidence="11 12">
    <name type="scientific">Tetranychus urticae</name>
    <name type="common">Two-spotted spider mite</name>
    <dbReference type="NCBI Taxonomy" id="32264"/>
    <lineage>
        <taxon>Eukaryota</taxon>
        <taxon>Metazoa</taxon>
        <taxon>Ecdysozoa</taxon>
        <taxon>Arthropoda</taxon>
        <taxon>Chelicerata</taxon>
        <taxon>Arachnida</taxon>
        <taxon>Acari</taxon>
        <taxon>Acariformes</taxon>
        <taxon>Trombidiformes</taxon>
        <taxon>Prostigmata</taxon>
        <taxon>Eleutherengona</taxon>
        <taxon>Raphignathae</taxon>
        <taxon>Tetranychoidea</taxon>
        <taxon>Tetranychidae</taxon>
        <taxon>Tetranychus</taxon>
    </lineage>
</organism>
<comment type="similarity">
    <text evidence="2">Belongs to the VPS11 family.</text>
</comment>
<evidence type="ECO:0000256" key="6">
    <source>
        <dbReference type="ARBA" id="ARBA00023136"/>
    </source>
</evidence>
<dbReference type="Gene3D" id="1.25.40.10">
    <property type="entry name" value="Tetratricopeptide repeat domain"/>
    <property type="match status" value="1"/>
</dbReference>
<dbReference type="Proteomes" id="UP000015104">
    <property type="component" value="Unassembled WGS sequence"/>
</dbReference>
<dbReference type="PANTHER" id="PTHR23323">
    <property type="entry name" value="VACUOLAR PROTEIN SORTING-ASSOCIATED PROTEIN"/>
    <property type="match status" value="1"/>
</dbReference>
<proteinExistence type="inferred from homology"/>
<evidence type="ECO:0000256" key="5">
    <source>
        <dbReference type="ARBA" id="ARBA00022833"/>
    </source>
</evidence>
<dbReference type="GO" id="GO:0048284">
    <property type="term" value="P:organelle fusion"/>
    <property type="evidence" value="ECO:0007669"/>
    <property type="project" value="TreeGrafter"/>
</dbReference>
<dbReference type="GO" id="GO:0030897">
    <property type="term" value="C:HOPS complex"/>
    <property type="evidence" value="ECO:0007669"/>
    <property type="project" value="TreeGrafter"/>
</dbReference>
<evidence type="ECO:0000256" key="4">
    <source>
        <dbReference type="ARBA" id="ARBA00022771"/>
    </source>
</evidence>
<dbReference type="GO" id="GO:0030674">
    <property type="term" value="F:protein-macromolecule adaptor activity"/>
    <property type="evidence" value="ECO:0007669"/>
    <property type="project" value="TreeGrafter"/>
</dbReference>
<accession>T1KIE5</accession>
<keyword evidence="4 7" id="KW-0863">Zinc-finger</keyword>
<evidence type="ECO:0000256" key="7">
    <source>
        <dbReference type="PROSITE-ProRule" id="PRU00175"/>
    </source>
</evidence>
<dbReference type="GO" id="GO:0007033">
    <property type="term" value="P:vacuole organization"/>
    <property type="evidence" value="ECO:0007669"/>
    <property type="project" value="TreeGrafter"/>
</dbReference>
<dbReference type="Pfam" id="PF23356">
    <property type="entry name" value="TPR_PEP5_VPS11"/>
    <property type="match status" value="1"/>
</dbReference>
<evidence type="ECO:0000259" key="10">
    <source>
        <dbReference type="PROSITE" id="PS50089"/>
    </source>
</evidence>
<dbReference type="GO" id="GO:0006904">
    <property type="term" value="P:vesicle docking involved in exocytosis"/>
    <property type="evidence" value="ECO:0007669"/>
    <property type="project" value="TreeGrafter"/>
</dbReference>
<dbReference type="GO" id="GO:0007032">
    <property type="term" value="P:endosome organization"/>
    <property type="evidence" value="ECO:0007669"/>
    <property type="project" value="TreeGrafter"/>
</dbReference>
<dbReference type="GO" id="GO:0006886">
    <property type="term" value="P:intracellular protein transport"/>
    <property type="evidence" value="ECO:0007669"/>
    <property type="project" value="UniProtKB-UniRule"/>
</dbReference>
<evidence type="ECO:0000256" key="1">
    <source>
        <dbReference type="ARBA" id="ARBA00004492"/>
    </source>
</evidence>
<dbReference type="GO" id="GO:0008270">
    <property type="term" value="F:zinc ion binding"/>
    <property type="evidence" value="ECO:0007669"/>
    <property type="project" value="UniProtKB-KW"/>
</dbReference>
<evidence type="ECO:0000256" key="2">
    <source>
        <dbReference type="ARBA" id="ARBA00007070"/>
    </source>
</evidence>
<dbReference type="HOGENOM" id="CLU_827237_0_0_1"/>
<comment type="subcellular location">
    <subcellularLocation>
        <location evidence="1">Late endosome membrane</location>
        <topology evidence="1">Peripheral membrane protein</topology>
        <orientation evidence="1">Cytoplasmic side</orientation>
    </subcellularLocation>
</comment>
<dbReference type="GO" id="GO:0031902">
    <property type="term" value="C:late endosome membrane"/>
    <property type="evidence" value="ECO:0007669"/>
    <property type="project" value="UniProtKB-SubCell"/>
</dbReference>
<dbReference type="EMBL" id="CAEY01000112">
    <property type="status" value="NOT_ANNOTATED_CDS"/>
    <property type="molecule type" value="Genomic_DNA"/>
</dbReference>
<dbReference type="EnsemblMetazoa" id="tetur12g01080.1">
    <property type="protein sequence ID" value="tetur12g01080.1"/>
    <property type="gene ID" value="tetur12g01080"/>
</dbReference>
<protein>
    <recommendedName>
        <fullName evidence="10">RING-type domain-containing protein</fullName>
    </recommendedName>
</protein>
<keyword evidence="12" id="KW-1185">Reference proteome</keyword>
<keyword evidence="3" id="KW-0479">Metal-binding</keyword>
<evidence type="ECO:0000256" key="9">
    <source>
        <dbReference type="SAM" id="MobiDB-lite"/>
    </source>
</evidence>
<evidence type="ECO:0000256" key="3">
    <source>
        <dbReference type="ARBA" id="ARBA00022723"/>
    </source>
</evidence>
<dbReference type="InterPro" id="IPR001841">
    <property type="entry name" value="Znf_RING"/>
</dbReference>
<dbReference type="InterPro" id="IPR000547">
    <property type="entry name" value="Clathrin_H-chain/VPS_repeat"/>
</dbReference>
<evidence type="ECO:0000256" key="8">
    <source>
        <dbReference type="PROSITE-ProRule" id="PRU01006"/>
    </source>
</evidence>
<reference evidence="12" key="1">
    <citation type="submission" date="2011-08" db="EMBL/GenBank/DDBJ databases">
        <authorList>
            <person name="Rombauts S."/>
        </authorList>
    </citation>
    <scope>NUCLEOTIDE SEQUENCE</scope>
    <source>
        <strain evidence="12">London</strain>
    </source>
</reference>
<feature type="region of interest" description="Disordered" evidence="9">
    <location>
        <begin position="24"/>
        <end position="47"/>
    </location>
</feature>
<reference evidence="11" key="2">
    <citation type="submission" date="2015-06" db="UniProtKB">
        <authorList>
            <consortium name="EnsemblMetazoa"/>
        </authorList>
    </citation>
    <scope>IDENTIFICATION</scope>
</reference>
<dbReference type="InterPro" id="IPR011990">
    <property type="entry name" value="TPR-like_helical_dom_sf"/>
</dbReference>
<dbReference type="PANTHER" id="PTHR23323:SF24">
    <property type="entry name" value="VACUOLAR PROTEIN SORTING-ASSOCIATED PROTEIN 11 HOMOLOG"/>
    <property type="match status" value="1"/>
</dbReference>
<dbReference type="STRING" id="32264.T1KIE5"/>
<dbReference type="CDD" id="cd16688">
    <property type="entry name" value="RING-H2_Vps11"/>
    <property type="match status" value="1"/>
</dbReference>
<sequence>MNVRDTLIKSFKQFKQDPNQLKKIEKNTSDSLSSDSRTDENDSEIPFFDPTNPTKMIQFLEYIILNESDKADESIFNSLLDCYLINWKKASEPSERDILRNKIMSLLLDHMGKYSFEQAMISCRMNHFIDGLLFLYEQMQLYDLILDHYVEIGDVNKILETCEKFSDQDERLWIRAFWYFAKTSDVDISLLHRVLEEVDKRNLIPPISIIDILSRNSPTASLAAIKNYLSQWLTKNSEMVSKNYDLIHQYQDSTEKMRDEIESIRTQPKIFQSSRCSFCKVHLELPSIHFLCGHSYHQGCLESPSDEKGCPLCLPEQIKLSNMNKKDQDFDILNNQ</sequence>
<dbReference type="eggNOG" id="KOG2114">
    <property type="taxonomic scope" value="Eukaryota"/>
</dbReference>
<dbReference type="InterPro" id="IPR057308">
    <property type="entry name" value="CHCR_PEP5_VPS11"/>
</dbReference>
<dbReference type="SUPFAM" id="SSF57850">
    <property type="entry name" value="RING/U-box"/>
    <property type="match status" value="1"/>
</dbReference>
<keyword evidence="6" id="KW-0472">Membrane</keyword>
<keyword evidence="5" id="KW-0862">Zinc</keyword>